<feature type="transmembrane region" description="Helical" evidence="10">
    <location>
        <begin position="63"/>
        <end position="83"/>
    </location>
</feature>
<dbReference type="GO" id="GO:0016491">
    <property type="term" value="F:oxidoreductase activity"/>
    <property type="evidence" value="ECO:0007669"/>
    <property type="project" value="UniProtKB-KW"/>
</dbReference>
<keyword evidence="5 10" id="KW-1133">Transmembrane helix</keyword>
<feature type="domain" description="Vitamin K epoxide reductase" evidence="11">
    <location>
        <begin position="6"/>
        <end position="141"/>
    </location>
</feature>
<comment type="caution">
    <text evidence="12">The sequence shown here is derived from an EMBL/GenBank/DDBJ whole genome shotgun (WGS) entry which is preliminary data.</text>
</comment>
<dbReference type="AlphaFoldDB" id="A0A1F6XLT5"/>
<accession>A0A1F6XLT5</accession>
<dbReference type="STRING" id="1801773.A3A03_02230"/>
<keyword evidence="4" id="KW-0874">Quinone</keyword>
<dbReference type="GO" id="GO:0016020">
    <property type="term" value="C:membrane"/>
    <property type="evidence" value="ECO:0007669"/>
    <property type="project" value="UniProtKB-SubCell"/>
</dbReference>
<comment type="subcellular location">
    <subcellularLocation>
        <location evidence="1">Membrane</location>
        <topology evidence="1">Multi-pass membrane protein</topology>
    </subcellularLocation>
</comment>
<keyword evidence="3 10" id="KW-0812">Transmembrane</keyword>
<feature type="transmembrane region" description="Helical" evidence="10">
    <location>
        <begin position="89"/>
        <end position="110"/>
    </location>
</feature>
<keyword evidence="7 10" id="KW-0472">Membrane</keyword>
<dbReference type="InterPro" id="IPR044698">
    <property type="entry name" value="VKOR/LTO1"/>
</dbReference>
<dbReference type="InterPro" id="IPR012932">
    <property type="entry name" value="VKOR"/>
</dbReference>
<protein>
    <recommendedName>
        <fullName evidence="11">Vitamin K epoxide reductase domain-containing protein</fullName>
    </recommendedName>
</protein>
<dbReference type="PANTHER" id="PTHR34573">
    <property type="entry name" value="VKC DOMAIN-CONTAINING PROTEIN"/>
    <property type="match status" value="1"/>
</dbReference>
<dbReference type="PANTHER" id="PTHR34573:SF1">
    <property type="entry name" value="VITAMIN K EPOXIDE REDUCTASE DOMAIN-CONTAINING PROTEIN"/>
    <property type="match status" value="1"/>
</dbReference>
<organism evidence="12 13">
    <name type="scientific">Candidatus Nomurabacteria bacterium RIFCSPLOWO2_01_FULL_40_18</name>
    <dbReference type="NCBI Taxonomy" id="1801773"/>
    <lineage>
        <taxon>Bacteria</taxon>
        <taxon>Candidatus Nomuraibacteriota</taxon>
    </lineage>
</organism>
<feature type="transmembrane region" description="Helical" evidence="10">
    <location>
        <begin position="122"/>
        <end position="143"/>
    </location>
</feature>
<evidence type="ECO:0000259" key="11">
    <source>
        <dbReference type="SMART" id="SM00756"/>
    </source>
</evidence>
<evidence type="ECO:0000313" key="12">
    <source>
        <dbReference type="EMBL" id="OGI94968.1"/>
    </source>
</evidence>
<evidence type="ECO:0000256" key="1">
    <source>
        <dbReference type="ARBA" id="ARBA00004141"/>
    </source>
</evidence>
<proteinExistence type="inferred from homology"/>
<dbReference type="EMBL" id="MFUX01000003">
    <property type="protein sequence ID" value="OGI94968.1"/>
    <property type="molecule type" value="Genomic_DNA"/>
</dbReference>
<dbReference type="InterPro" id="IPR038354">
    <property type="entry name" value="VKOR_sf"/>
</dbReference>
<evidence type="ECO:0000256" key="7">
    <source>
        <dbReference type="ARBA" id="ARBA00023136"/>
    </source>
</evidence>
<name>A0A1F6XLT5_9BACT</name>
<keyword evidence="8" id="KW-1015">Disulfide bond</keyword>
<dbReference type="SMART" id="SM00756">
    <property type="entry name" value="VKc"/>
    <property type="match status" value="1"/>
</dbReference>
<dbReference type="CDD" id="cd12916">
    <property type="entry name" value="VKOR_1"/>
    <property type="match status" value="1"/>
</dbReference>
<sequence length="152" mass="17041">MTFSDDILIRVAIFVLGVCGFLVARYIYTHKKARKSLVCPIRFDCNTVINSDYSKFLGIPVELLGMIYYALVTIAYFVFIFGGEVVPGPIIGIFITVSLGAFIFSLYLIVVQIFILRKGCSWCIVSSVISVTIFILTIFAYNFNSIAQIFTK</sequence>
<feature type="transmembrane region" description="Helical" evidence="10">
    <location>
        <begin position="7"/>
        <end position="28"/>
    </location>
</feature>
<dbReference type="Pfam" id="PF07884">
    <property type="entry name" value="VKOR"/>
    <property type="match status" value="1"/>
</dbReference>
<evidence type="ECO:0000256" key="3">
    <source>
        <dbReference type="ARBA" id="ARBA00022692"/>
    </source>
</evidence>
<evidence type="ECO:0000313" key="13">
    <source>
        <dbReference type="Proteomes" id="UP000176629"/>
    </source>
</evidence>
<evidence type="ECO:0000256" key="8">
    <source>
        <dbReference type="ARBA" id="ARBA00023157"/>
    </source>
</evidence>
<evidence type="ECO:0000256" key="9">
    <source>
        <dbReference type="ARBA" id="ARBA00023284"/>
    </source>
</evidence>
<dbReference type="Gene3D" id="1.20.1440.130">
    <property type="entry name" value="VKOR domain"/>
    <property type="match status" value="1"/>
</dbReference>
<dbReference type="Proteomes" id="UP000176629">
    <property type="component" value="Unassembled WGS sequence"/>
</dbReference>
<comment type="similarity">
    <text evidence="2">Belongs to the VKOR family.</text>
</comment>
<evidence type="ECO:0000256" key="6">
    <source>
        <dbReference type="ARBA" id="ARBA00023002"/>
    </source>
</evidence>
<evidence type="ECO:0000256" key="4">
    <source>
        <dbReference type="ARBA" id="ARBA00022719"/>
    </source>
</evidence>
<keyword evidence="9" id="KW-0676">Redox-active center</keyword>
<reference evidence="12 13" key="1">
    <citation type="journal article" date="2016" name="Nat. Commun.">
        <title>Thousands of microbial genomes shed light on interconnected biogeochemical processes in an aquifer system.</title>
        <authorList>
            <person name="Anantharaman K."/>
            <person name="Brown C.T."/>
            <person name="Hug L.A."/>
            <person name="Sharon I."/>
            <person name="Castelle C.J."/>
            <person name="Probst A.J."/>
            <person name="Thomas B.C."/>
            <person name="Singh A."/>
            <person name="Wilkins M.J."/>
            <person name="Karaoz U."/>
            <person name="Brodie E.L."/>
            <person name="Williams K.H."/>
            <person name="Hubbard S.S."/>
            <person name="Banfield J.F."/>
        </authorList>
    </citation>
    <scope>NUCLEOTIDE SEQUENCE [LARGE SCALE GENOMIC DNA]</scope>
</reference>
<evidence type="ECO:0000256" key="2">
    <source>
        <dbReference type="ARBA" id="ARBA00006214"/>
    </source>
</evidence>
<keyword evidence="6" id="KW-0560">Oxidoreductase</keyword>
<gene>
    <name evidence="12" type="ORF">A3A03_02230</name>
</gene>
<evidence type="ECO:0000256" key="10">
    <source>
        <dbReference type="SAM" id="Phobius"/>
    </source>
</evidence>
<dbReference type="GO" id="GO:0048038">
    <property type="term" value="F:quinone binding"/>
    <property type="evidence" value="ECO:0007669"/>
    <property type="project" value="UniProtKB-KW"/>
</dbReference>
<evidence type="ECO:0000256" key="5">
    <source>
        <dbReference type="ARBA" id="ARBA00022989"/>
    </source>
</evidence>